<name>A0AC34FLZ7_9BILA</name>
<sequence length="239" mass="27869">MTLLGRDLHKLRNDQPQRHFTPATAIRTGIQTLEALQELHDLGFLSRDVKPGNFVIGKGEDQTTIFLIDFGLARKYCNKDGSVIPTRGEVGWRGTARYGSLQAHLRNDLGRKDDIESWLYMCVELYKGALPWRLVVDRTQIHAQKMEHRNSRRKYLFENCPNEYNFFLKEIDSWKFEDKPKYDDFLQTLNQMLKKCGSEKGYIPYDWEDAASSQRNTLSCSDKAPRRIEERSCEPGEEE</sequence>
<evidence type="ECO:0000313" key="2">
    <source>
        <dbReference type="WBParaSite" id="ES5_v2.g18196.t1"/>
    </source>
</evidence>
<organism evidence="1 2">
    <name type="scientific">Panagrolaimus sp. ES5</name>
    <dbReference type="NCBI Taxonomy" id="591445"/>
    <lineage>
        <taxon>Eukaryota</taxon>
        <taxon>Metazoa</taxon>
        <taxon>Ecdysozoa</taxon>
        <taxon>Nematoda</taxon>
        <taxon>Chromadorea</taxon>
        <taxon>Rhabditida</taxon>
        <taxon>Tylenchina</taxon>
        <taxon>Panagrolaimomorpha</taxon>
        <taxon>Panagrolaimoidea</taxon>
        <taxon>Panagrolaimidae</taxon>
        <taxon>Panagrolaimus</taxon>
    </lineage>
</organism>
<proteinExistence type="predicted"/>
<reference evidence="2" key="1">
    <citation type="submission" date="2022-11" db="UniProtKB">
        <authorList>
            <consortium name="WormBaseParasite"/>
        </authorList>
    </citation>
    <scope>IDENTIFICATION</scope>
</reference>
<protein>
    <submittedName>
        <fullName evidence="2">Protein kinase domain-containing protein</fullName>
    </submittedName>
</protein>
<accession>A0AC34FLZ7</accession>
<evidence type="ECO:0000313" key="1">
    <source>
        <dbReference type="Proteomes" id="UP000887579"/>
    </source>
</evidence>
<dbReference type="Proteomes" id="UP000887579">
    <property type="component" value="Unplaced"/>
</dbReference>
<dbReference type="WBParaSite" id="ES5_v2.g18196.t1">
    <property type="protein sequence ID" value="ES5_v2.g18196.t1"/>
    <property type="gene ID" value="ES5_v2.g18196"/>
</dbReference>